<name>A0A172YIX0_9GAMM</name>
<gene>
    <name evidence="14" type="ORF">A5892_18285</name>
</gene>
<feature type="transmembrane region" description="Helical" evidence="13">
    <location>
        <begin position="90"/>
        <end position="111"/>
    </location>
</feature>
<dbReference type="Proteomes" id="UP000077875">
    <property type="component" value="Chromosome"/>
</dbReference>
<feature type="transmembrane region" description="Helical" evidence="13">
    <location>
        <begin position="278"/>
        <end position="299"/>
    </location>
</feature>
<sequence length="393" mass="42337">MDFAQLLGQSAAAAWLFIPTAILLGALHGLEPGHSKTMMVAFIVAVRGTIAQAVLLGGAATFSHTMVVWAVAMTGMYFFQGLDGEAAEPYFQLASAVLIIAIAIWMCAQAWKNQHAAKQHRREVDADEAGRDKQSLSRRIDTGHGSMALELSPEQPAHWRLRAISGDRWTAEHVTLTVERADGSSEQYALVDRDGYMESVEAVQGPYDFMVRVSLDHGDHEHGYDLSFTQSERSDGAARQGQGLALATEGYQDAHELSHANDIRRRFSNAPTVTNGQILLFGLTGGLIPCPAAITVLLLCIQVKQFSLGAVLVLCFSIGLAITLVAIGIVASMGMRQASKRYSWLSTAAARAPYFSSVLIVMVGIYTGYHGWSGLQHGPDAQAPTASQAHARS</sequence>
<keyword evidence="10" id="KW-0921">Nickel transport</keyword>
<evidence type="ECO:0000256" key="9">
    <source>
        <dbReference type="ARBA" id="ARBA00023065"/>
    </source>
</evidence>
<keyword evidence="11 13" id="KW-0472">Membrane</keyword>
<evidence type="ECO:0000256" key="1">
    <source>
        <dbReference type="ARBA" id="ARBA00002510"/>
    </source>
</evidence>
<proteinExistence type="inferred from homology"/>
<dbReference type="PANTHER" id="PTHR40659:SF1">
    <property type="entry name" value="NICKEL_COBALT EFFLUX SYSTEM RCNA"/>
    <property type="match status" value="1"/>
</dbReference>
<feature type="transmembrane region" description="Helical" evidence="13">
    <location>
        <begin position="352"/>
        <end position="369"/>
    </location>
</feature>
<protein>
    <recommendedName>
        <fullName evidence="13">Nickel/cobalt efflux system</fullName>
    </recommendedName>
</protein>
<dbReference type="InterPro" id="IPR051224">
    <property type="entry name" value="NiCoT_RcnA"/>
</dbReference>
<keyword evidence="9" id="KW-0406">Ion transport</keyword>
<feature type="transmembrane region" description="Helical" evidence="13">
    <location>
        <begin position="12"/>
        <end position="30"/>
    </location>
</feature>
<evidence type="ECO:0000313" key="15">
    <source>
        <dbReference type="Proteomes" id="UP000077875"/>
    </source>
</evidence>
<evidence type="ECO:0000256" key="3">
    <source>
        <dbReference type="ARBA" id="ARBA00022426"/>
    </source>
</evidence>
<dbReference type="EMBL" id="CP015243">
    <property type="protein sequence ID" value="ANF59167.1"/>
    <property type="molecule type" value="Genomic_DNA"/>
</dbReference>
<evidence type="ECO:0000256" key="10">
    <source>
        <dbReference type="ARBA" id="ARBA00023112"/>
    </source>
</evidence>
<dbReference type="GO" id="GO:0032025">
    <property type="term" value="P:response to cobalt ion"/>
    <property type="evidence" value="ECO:0007669"/>
    <property type="project" value="TreeGrafter"/>
</dbReference>
<evidence type="ECO:0000256" key="2">
    <source>
        <dbReference type="ARBA" id="ARBA00004651"/>
    </source>
</evidence>
<evidence type="ECO:0000256" key="11">
    <source>
        <dbReference type="ARBA" id="ARBA00023136"/>
    </source>
</evidence>
<organism evidence="14 15">
    <name type="scientific">Halotalea alkalilenta</name>
    <dbReference type="NCBI Taxonomy" id="376489"/>
    <lineage>
        <taxon>Bacteria</taxon>
        <taxon>Pseudomonadati</taxon>
        <taxon>Pseudomonadota</taxon>
        <taxon>Gammaproteobacteria</taxon>
        <taxon>Oceanospirillales</taxon>
        <taxon>Halomonadaceae</taxon>
        <taxon>Halotalea</taxon>
    </lineage>
</organism>
<comment type="function">
    <text evidence="1">Efflux system for nickel and cobalt.</text>
</comment>
<evidence type="ECO:0000256" key="4">
    <source>
        <dbReference type="ARBA" id="ARBA00022448"/>
    </source>
</evidence>
<dbReference type="GO" id="GO:0015099">
    <property type="term" value="F:nickel cation transmembrane transporter activity"/>
    <property type="evidence" value="ECO:0007669"/>
    <property type="project" value="UniProtKB-UniRule"/>
</dbReference>
<dbReference type="GO" id="GO:0046583">
    <property type="term" value="F:monoatomic cation efflux transmembrane transporter activity"/>
    <property type="evidence" value="ECO:0007669"/>
    <property type="project" value="TreeGrafter"/>
</dbReference>
<evidence type="ECO:0000313" key="14">
    <source>
        <dbReference type="EMBL" id="ANF59167.1"/>
    </source>
</evidence>
<dbReference type="NCBIfam" id="NF007454">
    <property type="entry name" value="PRK10019.1"/>
    <property type="match status" value="1"/>
</dbReference>
<keyword evidence="8 13" id="KW-1133">Transmembrane helix</keyword>
<dbReference type="PANTHER" id="PTHR40659">
    <property type="entry name" value="NICKEL/COBALT EFFLUX SYSTEM RCNA"/>
    <property type="match status" value="1"/>
</dbReference>
<keyword evidence="4 13" id="KW-0813">Transport</keyword>
<dbReference type="RefSeq" id="WP_064124013.1">
    <property type="nucleotide sequence ID" value="NZ_CP015243.1"/>
</dbReference>
<dbReference type="AlphaFoldDB" id="A0A172YIX0"/>
<dbReference type="Pfam" id="PF03824">
    <property type="entry name" value="NicO"/>
    <property type="match status" value="2"/>
</dbReference>
<keyword evidence="5" id="KW-1003">Cell membrane</keyword>
<keyword evidence="12" id="KW-0170">Cobalt</keyword>
<keyword evidence="15" id="KW-1185">Reference proteome</keyword>
<comment type="similarity">
    <text evidence="13">Belongs to the NiCoT transporter (TC 2.A.52) family.</text>
</comment>
<dbReference type="GO" id="GO:0010045">
    <property type="term" value="P:response to nickel cation"/>
    <property type="evidence" value="ECO:0007669"/>
    <property type="project" value="TreeGrafter"/>
</dbReference>
<feature type="transmembrane region" description="Helical" evidence="13">
    <location>
        <begin position="50"/>
        <end position="78"/>
    </location>
</feature>
<dbReference type="InterPro" id="IPR011541">
    <property type="entry name" value="Ni/Co_transpt_high_affinity"/>
</dbReference>
<dbReference type="GO" id="GO:0005886">
    <property type="term" value="C:plasma membrane"/>
    <property type="evidence" value="ECO:0007669"/>
    <property type="project" value="UniProtKB-SubCell"/>
</dbReference>
<keyword evidence="3" id="KW-0171">Cobalt transport</keyword>
<evidence type="ECO:0000256" key="6">
    <source>
        <dbReference type="ARBA" id="ARBA00022596"/>
    </source>
</evidence>
<reference evidence="14 15" key="1">
    <citation type="submission" date="2016-04" db="EMBL/GenBank/DDBJ databases">
        <title>Complete Genome Sequence of Halotalea alkalilenta IHB B 13600.</title>
        <authorList>
            <person name="Swarnkar M.K."/>
            <person name="Sharma A."/>
            <person name="Kaushal K."/>
            <person name="Soni R."/>
            <person name="Rana S."/>
            <person name="Singh A.K."/>
            <person name="Gulati A."/>
        </authorList>
    </citation>
    <scope>NUCLEOTIDE SEQUENCE [LARGE SCALE GENOMIC DNA]</scope>
    <source>
        <strain evidence="14 15">IHB B 13600</strain>
    </source>
</reference>
<dbReference type="GO" id="GO:0006824">
    <property type="term" value="P:cobalt ion transport"/>
    <property type="evidence" value="ECO:0007669"/>
    <property type="project" value="UniProtKB-KW"/>
</dbReference>
<comment type="subcellular location">
    <subcellularLocation>
        <location evidence="2 13">Cell membrane</location>
        <topology evidence="2 13">Multi-pass membrane protein</topology>
    </subcellularLocation>
</comment>
<keyword evidence="6" id="KW-0533">Nickel</keyword>
<evidence type="ECO:0000256" key="5">
    <source>
        <dbReference type="ARBA" id="ARBA00022475"/>
    </source>
</evidence>
<dbReference type="KEGG" id="haa:A5892_18285"/>
<evidence type="ECO:0000256" key="13">
    <source>
        <dbReference type="RuleBase" id="RU362101"/>
    </source>
</evidence>
<accession>A0A172YIX0</accession>
<feature type="transmembrane region" description="Helical" evidence="13">
    <location>
        <begin position="305"/>
        <end position="331"/>
    </location>
</feature>
<evidence type="ECO:0000256" key="12">
    <source>
        <dbReference type="ARBA" id="ARBA00023285"/>
    </source>
</evidence>
<dbReference type="STRING" id="376489.A5892_18285"/>
<evidence type="ECO:0000256" key="7">
    <source>
        <dbReference type="ARBA" id="ARBA00022692"/>
    </source>
</evidence>
<evidence type="ECO:0000256" key="8">
    <source>
        <dbReference type="ARBA" id="ARBA00022989"/>
    </source>
</evidence>
<keyword evidence="7 13" id="KW-0812">Transmembrane</keyword>